<evidence type="ECO:0000313" key="3">
    <source>
        <dbReference type="EMBL" id="GAF77603.1"/>
    </source>
</evidence>
<dbReference type="AlphaFoldDB" id="X0S986"/>
<dbReference type="InterPro" id="IPR023210">
    <property type="entry name" value="NADP_OxRdtase_dom"/>
</dbReference>
<protein>
    <recommendedName>
        <fullName evidence="2">NADP-dependent oxidoreductase domain-containing protein</fullName>
    </recommendedName>
</protein>
<feature type="domain" description="NADP-dependent oxidoreductase" evidence="2">
    <location>
        <begin position="9"/>
        <end position="150"/>
    </location>
</feature>
<organism evidence="3">
    <name type="scientific">marine sediment metagenome</name>
    <dbReference type="NCBI Taxonomy" id="412755"/>
    <lineage>
        <taxon>unclassified sequences</taxon>
        <taxon>metagenomes</taxon>
        <taxon>ecological metagenomes</taxon>
    </lineage>
</organism>
<accession>X0S986</accession>
<feature type="non-terminal residue" evidence="3">
    <location>
        <position position="1"/>
    </location>
</feature>
<dbReference type="Pfam" id="PF00248">
    <property type="entry name" value="Aldo_ket_red"/>
    <property type="match status" value="1"/>
</dbReference>
<dbReference type="GO" id="GO:0016491">
    <property type="term" value="F:oxidoreductase activity"/>
    <property type="evidence" value="ECO:0007669"/>
    <property type="project" value="UniProtKB-KW"/>
</dbReference>
<sequence>QLKRAHDILGNRGIKLASNQIQYSLIYREHESNGLLKLCKELKVAFLAYSPIAQGVLTGKYTPQNPPRGILRSRRYRRTVLERLQPLIKVMTEVSEENGGKTLAQTALNWILSKGAIPVVGAKNIIQIKDNVAALDWQLSDKDVGKLDDASKI</sequence>
<dbReference type="Gene3D" id="3.20.20.100">
    <property type="entry name" value="NADP-dependent oxidoreductase domain"/>
    <property type="match status" value="1"/>
</dbReference>
<dbReference type="InterPro" id="IPR036812">
    <property type="entry name" value="NAD(P)_OxRdtase_dom_sf"/>
</dbReference>
<evidence type="ECO:0000256" key="1">
    <source>
        <dbReference type="ARBA" id="ARBA00023002"/>
    </source>
</evidence>
<dbReference type="PANTHER" id="PTHR43364:SF4">
    <property type="entry name" value="NAD(P)-LINKED OXIDOREDUCTASE SUPERFAMILY PROTEIN"/>
    <property type="match status" value="1"/>
</dbReference>
<dbReference type="SUPFAM" id="SSF51430">
    <property type="entry name" value="NAD(P)-linked oxidoreductase"/>
    <property type="match status" value="1"/>
</dbReference>
<proteinExistence type="predicted"/>
<dbReference type="InterPro" id="IPR050523">
    <property type="entry name" value="AKR_Detox_Biosynth"/>
</dbReference>
<gene>
    <name evidence="3" type="ORF">S01H1_13654</name>
</gene>
<dbReference type="PANTHER" id="PTHR43364">
    <property type="entry name" value="NADH-SPECIFIC METHYLGLYOXAL REDUCTASE-RELATED"/>
    <property type="match status" value="1"/>
</dbReference>
<keyword evidence="1" id="KW-0560">Oxidoreductase</keyword>
<comment type="caution">
    <text evidence="3">The sequence shown here is derived from an EMBL/GenBank/DDBJ whole genome shotgun (WGS) entry which is preliminary data.</text>
</comment>
<evidence type="ECO:0000259" key="2">
    <source>
        <dbReference type="Pfam" id="PF00248"/>
    </source>
</evidence>
<name>X0S986_9ZZZZ</name>
<reference evidence="3" key="1">
    <citation type="journal article" date="2014" name="Front. Microbiol.">
        <title>High frequency of phylogenetically diverse reductive dehalogenase-homologous genes in deep subseafloor sedimentary metagenomes.</title>
        <authorList>
            <person name="Kawai M."/>
            <person name="Futagami T."/>
            <person name="Toyoda A."/>
            <person name="Takaki Y."/>
            <person name="Nishi S."/>
            <person name="Hori S."/>
            <person name="Arai W."/>
            <person name="Tsubouchi T."/>
            <person name="Morono Y."/>
            <person name="Uchiyama I."/>
            <person name="Ito T."/>
            <person name="Fujiyama A."/>
            <person name="Inagaki F."/>
            <person name="Takami H."/>
        </authorList>
    </citation>
    <scope>NUCLEOTIDE SEQUENCE</scope>
    <source>
        <strain evidence="3">Expedition CK06-06</strain>
    </source>
</reference>
<dbReference type="EMBL" id="BARS01007053">
    <property type="protein sequence ID" value="GAF77603.1"/>
    <property type="molecule type" value="Genomic_DNA"/>
</dbReference>